<dbReference type="Gene3D" id="3.40.91.30">
    <property type="match status" value="1"/>
</dbReference>
<name>A0A3A6QJX5_9EURY</name>
<dbReference type="Proteomes" id="UP000281564">
    <property type="component" value="Unassembled WGS sequence"/>
</dbReference>
<evidence type="ECO:0000313" key="1">
    <source>
        <dbReference type="EMBL" id="RJX47522.1"/>
    </source>
</evidence>
<sequence length="474" mass="54941">MSDQSTLSEFDGFDTDEAAESDVVDDKLYRNEEWLRKQYVENGLSQSEIADKVSVGRGAVGNWMRKYDIETRSPAEWSANGDVEPLKDEEWLREQYCEQGMVLSEIAELIGVTAGTVSNWIHRHGIETRLRSESMTDGDVGLLSDEGWLREQYLEREKTLSEIAESTGVTTATVSNWMKRHDIETQSPTEWMTDGDVELLKDEEWLREQYLEQEKPPSEIADELNLSPGTVRNWVERYGINARSQSESQADGDINQLEDGEWLREQYCEQEKSQAEIADELNLSQVTVGRFMQMHEIEARALAEERADGNLEPLKDEEWLRDQYCEQQKSIRKIADELGLSQTPIKNWLNKHDIEFRSLLQHPEHLSHRVLGELELEVANRLHDIGVDYEYESLEIEYDDGRRYIPDFATEDYVIECKGRDWGKAFDKGYTAKDKAEAAMRQLDDREYVVVGEQLPSDIHIPRGEYKKLRELIE</sequence>
<dbReference type="EMBL" id="QMDW01000044">
    <property type="protein sequence ID" value="RJX47522.1"/>
    <property type="molecule type" value="Genomic_DNA"/>
</dbReference>
<dbReference type="RefSeq" id="WP_120086542.1">
    <property type="nucleotide sequence ID" value="NZ_QMDW01000044.1"/>
</dbReference>
<reference evidence="1 2" key="1">
    <citation type="submission" date="2018-06" db="EMBL/GenBank/DDBJ databases">
        <title>Halonotius sp. F13-13 a new haloarchaeeon isolated from a solar saltern from Isla Cristina, Huelva, Spain.</title>
        <authorList>
            <person name="Duran-Viseras A."/>
            <person name="Sanchez-Porro C."/>
            <person name="Ventosa A."/>
        </authorList>
    </citation>
    <scope>NUCLEOTIDE SEQUENCE [LARGE SCALE GENOMIC DNA]</scope>
    <source>
        <strain evidence="1 2">CECT 7525</strain>
    </source>
</reference>
<organism evidence="1 2">
    <name type="scientific">Halonotius pteroides</name>
    <dbReference type="NCBI Taxonomy" id="268735"/>
    <lineage>
        <taxon>Archaea</taxon>
        <taxon>Methanobacteriati</taxon>
        <taxon>Methanobacteriota</taxon>
        <taxon>Stenosarchaea group</taxon>
        <taxon>Halobacteria</taxon>
        <taxon>Halobacteriales</taxon>
        <taxon>Haloferacaceae</taxon>
        <taxon>Halonotius</taxon>
    </lineage>
</organism>
<dbReference type="AlphaFoldDB" id="A0A3A6QJX5"/>
<comment type="caution">
    <text evidence="1">The sequence shown here is derived from an EMBL/GenBank/DDBJ whole genome shotgun (WGS) entry which is preliminary data.</text>
</comment>
<dbReference type="OrthoDB" id="11472at2157"/>
<evidence type="ECO:0000313" key="2">
    <source>
        <dbReference type="Proteomes" id="UP000281564"/>
    </source>
</evidence>
<proteinExistence type="predicted"/>
<accession>A0A3A6QJX5</accession>
<gene>
    <name evidence="1" type="ORF">DP106_14710</name>
</gene>
<protein>
    <submittedName>
        <fullName evidence="1">Uncharacterized protein</fullName>
    </submittedName>
</protein>
<dbReference type="Gene3D" id="1.10.10.60">
    <property type="entry name" value="Homeodomain-like"/>
    <property type="match status" value="3"/>
</dbReference>
<keyword evidence="2" id="KW-1185">Reference proteome</keyword>